<dbReference type="EMBL" id="FRBC01000025">
    <property type="protein sequence ID" value="SHK93778.1"/>
    <property type="molecule type" value="Genomic_DNA"/>
</dbReference>
<evidence type="ECO:0000313" key="1">
    <source>
        <dbReference type="EMBL" id="SHK93778.1"/>
    </source>
</evidence>
<organism evidence="1 2">
    <name type="scientific">Selenomonas ruminantium</name>
    <dbReference type="NCBI Taxonomy" id="971"/>
    <lineage>
        <taxon>Bacteria</taxon>
        <taxon>Bacillati</taxon>
        <taxon>Bacillota</taxon>
        <taxon>Negativicutes</taxon>
        <taxon>Selenomonadales</taxon>
        <taxon>Selenomonadaceae</taxon>
        <taxon>Selenomonas</taxon>
    </lineage>
</organism>
<sequence>NLRELHFRKVEPRKEPRFYVFEETSPLRLVKMSKVDVDTSFSGKAAYMKIAKTSNLK</sequence>
<dbReference type="Proteomes" id="UP000184263">
    <property type="component" value="Unassembled WGS sequence"/>
</dbReference>
<proteinExistence type="predicted"/>
<gene>
    <name evidence="1" type="ORF">SAMN05216582_12551</name>
</gene>
<name>A0A1M6WJ89_SELRU</name>
<protein>
    <submittedName>
        <fullName evidence="1">Uncharacterized protein</fullName>
    </submittedName>
</protein>
<evidence type="ECO:0000313" key="2">
    <source>
        <dbReference type="Proteomes" id="UP000184263"/>
    </source>
</evidence>
<accession>A0A1M6WJ89</accession>
<feature type="non-terminal residue" evidence="1">
    <location>
        <position position="1"/>
    </location>
</feature>
<dbReference type="AlphaFoldDB" id="A0A1M6WJ89"/>
<reference evidence="1 2" key="1">
    <citation type="submission" date="2016-11" db="EMBL/GenBank/DDBJ databases">
        <authorList>
            <person name="Jaros S."/>
            <person name="Januszkiewicz K."/>
            <person name="Wedrychowicz H."/>
        </authorList>
    </citation>
    <scope>NUCLEOTIDE SEQUENCE [LARGE SCALE GENOMIC DNA]</scope>
    <source>
        <strain evidence="1 2">HD4</strain>
    </source>
</reference>